<name>A0ABR6PYS4_9FLAO</name>
<dbReference type="Pfam" id="PF13160">
    <property type="entry name" value="DUF3995"/>
    <property type="match status" value="1"/>
</dbReference>
<comment type="caution">
    <text evidence="2">The sequence shown here is derived from an EMBL/GenBank/DDBJ whole genome shotgun (WGS) entry which is preliminary data.</text>
</comment>
<feature type="transmembrane region" description="Helical" evidence="1">
    <location>
        <begin position="81"/>
        <end position="99"/>
    </location>
</feature>
<evidence type="ECO:0008006" key="4">
    <source>
        <dbReference type="Google" id="ProtNLM"/>
    </source>
</evidence>
<dbReference type="EMBL" id="JACHKS010000001">
    <property type="protein sequence ID" value="MBB6330866.1"/>
    <property type="molecule type" value="Genomic_DNA"/>
</dbReference>
<evidence type="ECO:0000313" key="3">
    <source>
        <dbReference type="Proteomes" id="UP000587367"/>
    </source>
</evidence>
<evidence type="ECO:0000313" key="2">
    <source>
        <dbReference type="EMBL" id="MBB6330866.1"/>
    </source>
</evidence>
<feature type="transmembrane region" description="Helical" evidence="1">
    <location>
        <begin position="51"/>
        <end position="69"/>
    </location>
</feature>
<dbReference type="RefSeq" id="WP_184555275.1">
    <property type="nucleotide sequence ID" value="NZ_JACHKS010000001.1"/>
</dbReference>
<sequence length="125" mass="14685">MDFMLTLFNCNSFMFLALLHLFWVVGGEWGFAGSVPTDINGRRVLNPSRLITFLVALVLLFFMFINLGYIKALELPYDINYIRYSMLAISAVFFLRFIGDLKYIGIFKKYRHSKFAFRDTYIYSL</sequence>
<gene>
    <name evidence="2" type="ORF">HNP24_001816</name>
</gene>
<feature type="transmembrane region" description="Helical" evidence="1">
    <location>
        <begin position="12"/>
        <end position="31"/>
    </location>
</feature>
<dbReference type="InterPro" id="IPR025058">
    <property type="entry name" value="DUF3995"/>
</dbReference>
<dbReference type="Proteomes" id="UP000587367">
    <property type="component" value="Unassembled WGS sequence"/>
</dbReference>
<protein>
    <recommendedName>
        <fullName evidence="4">DUF3995 domain-containing protein</fullName>
    </recommendedName>
</protein>
<keyword evidence="3" id="KW-1185">Reference proteome</keyword>
<proteinExistence type="predicted"/>
<organism evidence="2 3">
    <name type="scientific">Chryseobacterium sediminis</name>
    <dbReference type="NCBI Taxonomy" id="1679494"/>
    <lineage>
        <taxon>Bacteria</taxon>
        <taxon>Pseudomonadati</taxon>
        <taxon>Bacteroidota</taxon>
        <taxon>Flavobacteriia</taxon>
        <taxon>Flavobacteriales</taxon>
        <taxon>Weeksellaceae</taxon>
        <taxon>Chryseobacterium group</taxon>
        <taxon>Chryseobacterium</taxon>
    </lineage>
</organism>
<accession>A0ABR6PYS4</accession>
<keyword evidence="1" id="KW-0472">Membrane</keyword>
<keyword evidence="1" id="KW-1133">Transmembrane helix</keyword>
<reference evidence="2 3" key="1">
    <citation type="submission" date="2020-08" db="EMBL/GenBank/DDBJ databases">
        <title>Functional genomics of gut bacteria from endangered species of beetles.</title>
        <authorList>
            <person name="Carlos-Shanley C."/>
        </authorList>
    </citation>
    <scope>NUCLEOTIDE SEQUENCE [LARGE SCALE GENOMIC DNA]</scope>
    <source>
        <strain evidence="2 3">S00068</strain>
    </source>
</reference>
<keyword evidence="1" id="KW-0812">Transmembrane</keyword>
<evidence type="ECO:0000256" key="1">
    <source>
        <dbReference type="SAM" id="Phobius"/>
    </source>
</evidence>